<comment type="subcellular location">
    <subcellularLocation>
        <location evidence="1">Membrane</location>
        <topology evidence="1">Multi-pass membrane protein</topology>
    </subcellularLocation>
</comment>
<dbReference type="Proteomes" id="UP001310594">
    <property type="component" value="Unassembled WGS sequence"/>
</dbReference>
<protein>
    <recommendedName>
        <fullName evidence="5">Major facilitator superfamily (MFS) profile domain-containing protein</fullName>
    </recommendedName>
</protein>
<reference evidence="6" key="1">
    <citation type="submission" date="2023-08" db="EMBL/GenBank/DDBJ databases">
        <title>Black Yeasts Isolated from many extreme environments.</title>
        <authorList>
            <person name="Coleine C."/>
            <person name="Stajich J.E."/>
            <person name="Selbmann L."/>
        </authorList>
    </citation>
    <scope>NUCLEOTIDE SEQUENCE</scope>
    <source>
        <strain evidence="6">CCFEE 5810</strain>
    </source>
</reference>
<dbReference type="PROSITE" id="PS50850">
    <property type="entry name" value="MFS"/>
    <property type="match status" value="1"/>
</dbReference>
<keyword evidence="4" id="KW-1133">Transmembrane helix</keyword>
<feature type="transmembrane region" description="Helical" evidence="4">
    <location>
        <begin position="49"/>
        <end position="74"/>
    </location>
</feature>
<dbReference type="SUPFAM" id="SSF103473">
    <property type="entry name" value="MFS general substrate transporter"/>
    <property type="match status" value="1"/>
</dbReference>
<comment type="similarity">
    <text evidence="2">Belongs to the major facilitator superfamily. Monocarboxylate porter (TC 2.A.1.13) family.</text>
</comment>
<feature type="transmembrane region" description="Helical" evidence="4">
    <location>
        <begin position="119"/>
        <end position="138"/>
    </location>
</feature>
<dbReference type="Gene3D" id="1.20.1250.20">
    <property type="entry name" value="MFS general substrate transporter like domains"/>
    <property type="match status" value="2"/>
</dbReference>
<keyword evidence="4" id="KW-0472">Membrane</keyword>
<dbReference type="InterPro" id="IPR050327">
    <property type="entry name" value="Proton-linked_MCT"/>
</dbReference>
<dbReference type="InterPro" id="IPR011701">
    <property type="entry name" value="MFS"/>
</dbReference>
<dbReference type="GO" id="GO:0022857">
    <property type="term" value="F:transmembrane transporter activity"/>
    <property type="evidence" value="ECO:0007669"/>
    <property type="project" value="InterPro"/>
</dbReference>
<dbReference type="AlphaFoldDB" id="A0AAN7W8A4"/>
<evidence type="ECO:0000259" key="5">
    <source>
        <dbReference type="PROSITE" id="PS50850"/>
    </source>
</evidence>
<feature type="transmembrane region" description="Helical" evidence="4">
    <location>
        <begin position="313"/>
        <end position="333"/>
    </location>
</feature>
<evidence type="ECO:0000256" key="1">
    <source>
        <dbReference type="ARBA" id="ARBA00004141"/>
    </source>
</evidence>
<name>A0AAN7W8A4_9PEZI</name>
<evidence type="ECO:0000256" key="2">
    <source>
        <dbReference type="ARBA" id="ARBA00006727"/>
    </source>
</evidence>
<feature type="transmembrane region" description="Helical" evidence="4">
    <location>
        <begin position="286"/>
        <end position="306"/>
    </location>
</feature>
<dbReference type="InterPro" id="IPR020846">
    <property type="entry name" value="MFS_dom"/>
</dbReference>
<feature type="compositionally biased region" description="Polar residues" evidence="3">
    <location>
        <begin position="13"/>
        <end position="37"/>
    </location>
</feature>
<dbReference type="PANTHER" id="PTHR11360">
    <property type="entry name" value="MONOCARBOXYLATE TRANSPORTER"/>
    <property type="match status" value="1"/>
</dbReference>
<evidence type="ECO:0000313" key="6">
    <source>
        <dbReference type="EMBL" id="KAK5701003.1"/>
    </source>
</evidence>
<evidence type="ECO:0000256" key="3">
    <source>
        <dbReference type="SAM" id="MobiDB-lite"/>
    </source>
</evidence>
<feature type="transmembrane region" description="Helical" evidence="4">
    <location>
        <begin position="413"/>
        <end position="433"/>
    </location>
</feature>
<feature type="transmembrane region" description="Helical" evidence="4">
    <location>
        <begin position="86"/>
        <end position="107"/>
    </location>
</feature>
<sequence length="443" mass="46725">MSTTQIELHETSNIRTEGPNQTIGLSQEHPTTTSDSIPEQDDAVPEGGYGWVVVSACAVIAWWFIGITYSWGIIQARLVSEGVSEASTLSLVGSLTVACIAVLAILNARIVTSIGARKLGLLGISLLGLGEILGGFATRNVGGLFATVGVLMGVGTSMCFMTVSVLPPQYFRRKRGLANGIVFAAGGLGGAAISLFSDRLLDKVGPAWTLRITGLMTLATGLPAACLIQERAPVKRTTFVDWTLFKSLRFVLLFASGIIATFPLFVPPFFLPLYCQSLGLKSSTGAIAVAVFNLSSALGRIVFGLLCDYLGPLNMLVVILFAAGMSMLVLWPLSNSLAPLIAFTIWNGVSSGAFFAIMPTVVGSIFGTQKVPVVMGMVVTGWVGGYLLGGPIAGYMLQAYGGAENGTVAFRPAMYYAGSMSIGAAILVATMRLRMDRRLLKKL</sequence>
<dbReference type="InterPro" id="IPR036259">
    <property type="entry name" value="MFS_trans_sf"/>
</dbReference>
<feature type="transmembrane region" description="Helical" evidence="4">
    <location>
        <begin position="208"/>
        <end position="228"/>
    </location>
</feature>
<dbReference type="Pfam" id="PF07690">
    <property type="entry name" value="MFS_1"/>
    <property type="match status" value="1"/>
</dbReference>
<dbReference type="EMBL" id="JAVRQU010000007">
    <property type="protein sequence ID" value="KAK5701003.1"/>
    <property type="molecule type" value="Genomic_DNA"/>
</dbReference>
<accession>A0AAN7W8A4</accession>
<evidence type="ECO:0000256" key="4">
    <source>
        <dbReference type="SAM" id="Phobius"/>
    </source>
</evidence>
<proteinExistence type="inferred from homology"/>
<evidence type="ECO:0000313" key="7">
    <source>
        <dbReference type="Proteomes" id="UP001310594"/>
    </source>
</evidence>
<feature type="transmembrane region" description="Helical" evidence="4">
    <location>
        <begin position="248"/>
        <end position="266"/>
    </location>
</feature>
<feature type="transmembrane region" description="Helical" evidence="4">
    <location>
        <begin position="345"/>
        <end position="366"/>
    </location>
</feature>
<feature type="transmembrane region" description="Helical" evidence="4">
    <location>
        <begin position="144"/>
        <end position="165"/>
    </location>
</feature>
<keyword evidence="4" id="KW-0812">Transmembrane</keyword>
<feature type="transmembrane region" description="Helical" evidence="4">
    <location>
        <begin position="177"/>
        <end position="196"/>
    </location>
</feature>
<gene>
    <name evidence="6" type="ORF">LTR97_005522</name>
</gene>
<feature type="transmembrane region" description="Helical" evidence="4">
    <location>
        <begin position="373"/>
        <end position="393"/>
    </location>
</feature>
<organism evidence="6 7">
    <name type="scientific">Elasticomyces elasticus</name>
    <dbReference type="NCBI Taxonomy" id="574655"/>
    <lineage>
        <taxon>Eukaryota</taxon>
        <taxon>Fungi</taxon>
        <taxon>Dikarya</taxon>
        <taxon>Ascomycota</taxon>
        <taxon>Pezizomycotina</taxon>
        <taxon>Dothideomycetes</taxon>
        <taxon>Dothideomycetidae</taxon>
        <taxon>Mycosphaerellales</taxon>
        <taxon>Teratosphaeriaceae</taxon>
        <taxon>Elasticomyces</taxon>
    </lineage>
</organism>
<dbReference type="GO" id="GO:0016020">
    <property type="term" value="C:membrane"/>
    <property type="evidence" value="ECO:0007669"/>
    <property type="project" value="UniProtKB-SubCell"/>
</dbReference>
<feature type="region of interest" description="Disordered" evidence="3">
    <location>
        <begin position="1"/>
        <end position="40"/>
    </location>
</feature>
<comment type="caution">
    <text evidence="6">The sequence shown here is derived from an EMBL/GenBank/DDBJ whole genome shotgun (WGS) entry which is preliminary data.</text>
</comment>
<feature type="domain" description="Major facilitator superfamily (MFS) profile" evidence="5">
    <location>
        <begin position="249"/>
        <end position="443"/>
    </location>
</feature>
<dbReference type="PANTHER" id="PTHR11360:SF305">
    <property type="entry name" value="MAJOR FACILITATOR SUPERFAMILY (MFS) PROFILE DOMAIN-CONTAINING PROTEIN"/>
    <property type="match status" value="1"/>
</dbReference>